<proteinExistence type="predicted"/>
<dbReference type="EMBL" id="PVTE01000007">
    <property type="protein sequence ID" value="PRY40071.1"/>
    <property type="molecule type" value="Genomic_DNA"/>
</dbReference>
<comment type="caution">
    <text evidence="1">The sequence shown here is derived from an EMBL/GenBank/DDBJ whole genome shotgun (WGS) entry which is preliminary data.</text>
</comment>
<evidence type="ECO:0000313" key="1">
    <source>
        <dbReference type="EMBL" id="PRY40071.1"/>
    </source>
</evidence>
<name>A0A2T0T350_9BACT</name>
<sequence>MLYPAIANELIERANHDLAVRQQLFDAGKLSGGYDPDMEAVHLSNARWLQTIISQIGWPAREQVGEAASQAAWLIVQHAISLPDFMKQAFALMNAQKQTRTIDPVNLAFLSDRIAMYTDRPQSYGTQFVSDEQGRLVPYQLDGSLDQVNQRRRQLGLNTVAERMAQLTVEQNKTPTAADRRAERESYDAWRKRVGWITA</sequence>
<dbReference type="InterPro" id="IPR046732">
    <property type="entry name" value="DUF6624"/>
</dbReference>
<gene>
    <name evidence="1" type="ORF">CLV58_107165</name>
</gene>
<dbReference type="Pfam" id="PF20329">
    <property type="entry name" value="DUF6624"/>
    <property type="match status" value="1"/>
</dbReference>
<organism evidence="1 2">
    <name type="scientific">Spirosoma oryzae</name>
    <dbReference type="NCBI Taxonomy" id="1469603"/>
    <lineage>
        <taxon>Bacteria</taxon>
        <taxon>Pseudomonadati</taxon>
        <taxon>Bacteroidota</taxon>
        <taxon>Cytophagia</taxon>
        <taxon>Cytophagales</taxon>
        <taxon>Cytophagaceae</taxon>
        <taxon>Spirosoma</taxon>
    </lineage>
</organism>
<dbReference type="AlphaFoldDB" id="A0A2T0T350"/>
<dbReference type="RefSeq" id="WP_106137697.1">
    <property type="nucleotide sequence ID" value="NZ_PVTE01000007.1"/>
</dbReference>
<accession>A0A2T0T350</accession>
<dbReference type="OrthoDB" id="2989458at2"/>
<dbReference type="Proteomes" id="UP000238375">
    <property type="component" value="Unassembled WGS sequence"/>
</dbReference>
<keyword evidence="2" id="KW-1185">Reference proteome</keyword>
<protein>
    <submittedName>
        <fullName evidence="1">Uncharacterized protein</fullName>
    </submittedName>
</protein>
<reference evidence="1 2" key="1">
    <citation type="submission" date="2018-03" db="EMBL/GenBank/DDBJ databases">
        <title>Genomic Encyclopedia of Archaeal and Bacterial Type Strains, Phase II (KMG-II): from individual species to whole genera.</title>
        <authorList>
            <person name="Goeker M."/>
        </authorList>
    </citation>
    <scope>NUCLEOTIDE SEQUENCE [LARGE SCALE GENOMIC DNA]</scope>
    <source>
        <strain evidence="1 2">DSM 28354</strain>
    </source>
</reference>
<evidence type="ECO:0000313" key="2">
    <source>
        <dbReference type="Proteomes" id="UP000238375"/>
    </source>
</evidence>